<keyword evidence="9" id="KW-0442">Lipid degradation</keyword>
<dbReference type="Gene3D" id="2.60.60.20">
    <property type="entry name" value="PLAT/LH2 domain"/>
    <property type="match status" value="1"/>
</dbReference>
<dbReference type="Pfam" id="PF00151">
    <property type="entry name" value="Lipase"/>
    <property type="match status" value="1"/>
</dbReference>
<sequence length="488" mass="53432">MCKTMLKVEDVNCFCTDWSGGSRTLYSQAANNIRVVGAELAYFINFLSKNMDYPPSNVHVIGHSLGSHTAGEVGKQVPGLGRITGLDPAGPFFKDTPIEVRLDPTDAVFVDAIHTDTSPLIPKMGYGMSQSVGHMDFFPNGGESMPGCKKPILAKLINIDGLWEGSKDIFACNHLRSYKYYTESITSRDGFVGYPSTSYETFTKGTGFPCPSTGCPLMGHYADLFSRHGTSEHSYFLNTGSEKPYSRWRYRVTVKTTGSLNFLGSIQVALHGDKGSSTGQEIASGFIKPGQTYTAFVDVETNVGRLITVSFTWNKSLINLIPSTVGAEMISVQYGKDGQTYVFCANCWSLISPTLPHYGCYRNNGTVESSPPDYSHTDSVVHIVSDGRIYLPGVNSQRICAIRRQRINSRNARENLHQKFAGVTIFFLKKRAPASKMGASVKKRDASAVSQIFSAKRNGANSPITTHSQDLQCRDKTDAACKNVAFLP</sequence>
<evidence type="ECO:0000256" key="2">
    <source>
        <dbReference type="ARBA" id="ARBA00010701"/>
    </source>
</evidence>
<keyword evidence="3 9" id="KW-0964">Secreted</keyword>
<dbReference type="PRINTS" id="PR00821">
    <property type="entry name" value="TAGLIPASE"/>
</dbReference>
<dbReference type="InterPro" id="IPR002331">
    <property type="entry name" value="Lipase_panc"/>
</dbReference>
<evidence type="ECO:0000256" key="6">
    <source>
        <dbReference type="ARBA" id="ARBA00023157"/>
    </source>
</evidence>
<dbReference type="EC" id="3.1.1.3" evidence="9"/>
<accession>A0A974CDN4</accession>
<keyword evidence="9" id="KW-0443">Lipid metabolism</keyword>
<dbReference type="Gene3D" id="3.40.50.1820">
    <property type="entry name" value="alpha/beta hydrolase"/>
    <property type="match status" value="1"/>
</dbReference>
<dbReference type="OMA" id="VIDYIAC"/>
<keyword evidence="6 7" id="KW-1015">Disulfide bond</keyword>
<dbReference type="PANTHER" id="PTHR11610:SF189">
    <property type="entry name" value="TRIACYLGLYCEROL LIPASE"/>
    <property type="match status" value="1"/>
</dbReference>
<evidence type="ECO:0000256" key="5">
    <source>
        <dbReference type="ARBA" id="ARBA00022837"/>
    </source>
</evidence>
<comment type="similarity">
    <text evidence="2 8">Belongs to the AB hydrolase superfamily. Lipase family.</text>
</comment>
<dbReference type="AlphaFoldDB" id="A0A974CDN4"/>
<evidence type="ECO:0000256" key="9">
    <source>
        <dbReference type="RuleBase" id="RU362046"/>
    </source>
</evidence>
<dbReference type="PRINTS" id="PR00823">
    <property type="entry name" value="PANCLIPASE"/>
</dbReference>
<evidence type="ECO:0000256" key="7">
    <source>
        <dbReference type="PROSITE-ProRule" id="PRU00152"/>
    </source>
</evidence>
<dbReference type="CDD" id="cd00707">
    <property type="entry name" value="Pancreat_lipase_like"/>
    <property type="match status" value="1"/>
</dbReference>
<reference evidence="12" key="1">
    <citation type="journal article" date="2016" name="Nature">
        <title>Genome evolution in the allotetraploid frog Xenopus laevis.</title>
        <authorList>
            <person name="Session A.M."/>
            <person name="Uno Y."/>
            <person name="Kwon T."/>
            <person name="Chapman J.A."/>
            <person name="Toyoda A."/>
            <person name="Takahashi S."/>
            <person name="Fukui A."/>
            <person name="Hikosaka A."/>
            <person name="Suzuki A."/>
            <person name="Kondo M."/>
            <person name="van Heeringen S.J."/>
            <person name="Quigley I."/>
            <person name="Heinz S."/>
            <person name="Ogino H."/>
            <person name="Ochi H."/>
            <person name="Hellsten U."/>
            <person name="Lyons J.B."/>
            <person name="Simakov O."/>
            <person name="Putnam N."/>
            <person name="Stites J."/>
            <person name="Kuroki Y."/>
            <person name="Tanaka T."/>
            <person name="Michiue T."/>
            <person name="Watanabe M."/>
            <person name="Bogdanovic O."/>
            <person name="Lister R."/>
            <person name="Georgiou G."/>
            <person name="Paranjpe S.S."/>
            <person name="van Kruijsbergen I."/>
            <person name="Shu S."/>
            <person name="Carlson J."/>
            <person name="Kinoshita T."/>
            <person name="Ohta Y."/>
            <person name="Mawaribuchi S."/>
            <person name="Jenkins J."/>
            <person name="Grimwood J."/>
            <person name="Schmutz J."/>
            <person name="Mitros T."/>
            <person name="Mozaffari S.V."/>
            <person name="Suzuki Y."/>
            <person name="Haramoto Y."/>
            <person name="Yamamoto T.S."/>
            <person name="Takagi C."/>
            <person name="Heald R."/>
            <person name="Miller K."/>
            <person name="Haudenschild C."/>
            <person name="Kitzman J."/>
            <person name="Nakayama T."/>
            <person name="Izutsu Y."/>
            <person name="Robert J."/>
            <person name="Fortriede J."/>
            <person name="Burns K."/>
            <person name="Lotay V."/>
            <person name="Karimi K."/>
            <person name="Yasuoka Y."/>
            <person name="Dichmann D.S."/>
            <person name="Flajnik M.F."/>
            <person name="Houston D.W."/>
            <person name="Shendure J."/>
            <person name="DuPasquier L."/>
            <person name="Vize P.D."/>
            <person name="Zorn A.M."/>
            <person name="Ito M."/>
            <person name="Marcotte E.M."/>
            <person name="Wallingford J.B."/>
            <person name="Ito Y."/>
            <person name="Asashima M."/>
            <person name="Ueno N."/>
            <person name="Matsuda Y."/>
            <person name="Veenstra G.J."/>
            <person name="Fujiyama A."/>
            <person name="Harland R.M."/>
            <person name="Taira M."/>
            <person name="Rokhsar D.S."/>
        </authorList>
    </citation>
    <scope>NUCLEOTIDE SEQUENCE [LARGE SCALE GENOMIC DNA]</scope>
    <source>
        <strain evidence="12">J</strain>
    </source>
</reference>
<evidence type="ECO:0000313" key="11">
    <source>
        <dbReference type="EMBL" id="OCT71290.1"/>
    </source>
</evidence>
<dbReference type="InterPro" id="IPR036392">
    <property type="entry name" value="PLAT/LH2_dom_sf"/>
</dbReference>
<dbReference type="GO" id="GO:0016042">
    <property type="term" value="P:lipid catabolic process"/>
    <property type="evidence" value="ECO:0007669"/>
    <property type="project" value="UniProtKB-KW"/>
</dbReference>
<name>A0A974CDN4_XENLA</name>
<protein>
    <recommendedName>
        <fullName evidence="9">Triacylglycerol lipase</fullName>
        <ecNumber evidence="9">3.1.1.3</ecNumber>
    </recommendedName>
    <alternativeName>
        <fullName evidence="9">Pancreatic lipase</fullName>
    </alternativeName>
</protein>
<dbReference type="InterPro" id="IPR013818">
    <property type="entry name" value="Lipase"/>
</dbReference>
<dbReference type="FunFam" id="3.40.50.1820:FF:000033">
    <property type="entry name" value="Pancreatic triacylglycerol lipase"/>
    <property type="match status" value="1"/>
</dbReference>
<evidence type="ECO:0000259" key="10">
    <source>
        <dbReference type="PROSITE" id="PS50095"/>
    </source>
</evidence>
<dbReference type="GO" id="GO:0046872">
    <property type="term" value="F:metal ion binding"/>
    <property type="evidence" value="ECO:0007669"/>
    <property type="project" value="UniProtKB-KW"/>
</dbReference>
<feature type="domain" description="PLAT" evidence="10">
    <location>
        <begin position="248"/>
        <end position="363"/>
    </location>
</feature>
<comment type="subcellular location">
    <subcellularLocation>
        <location evidence="1 9">Secreted</location>
    </subcellularLocation>
</comment>
<dbReference type="SUPFAM" id="SSF53474">
    <property type="entry name" value="alpha/beta-Hydrolases"/>
    <property type="match status" value="1"/>
</dbReference>
<dbReference type="PANTHER" id="PTHR11610">
    <property type="entry name" value="LIPASE"/>
    <property type="match status" value="1"/>
</dbReference>
<dbReference type="InterPro" id="IPR000734">
    <property type="entry name" value="TAG_lipase"/>
</dbReference>
<keyword evidence="5" id="KW-0106">Calcium</keyword>
<dbReference type="SMART" id="SM00308">
    <property type="entry name" value="LH2"/>
    <property type="match status" value="1"/>
</dbReference>
<dbReference type="SUPFAM" id="SSF49723">
    <property type="entry name" value="Lipase/lipooxygenase domain (PLAT/LH2 domain)"/>
    <property type="match status" value="1"/>
</dbReference>
<organism evidence="11 12">
    <name type="scientific">Xenopus laevis</name>
    <name type="common">African clawed frog</name>
    <dbReference type="NCBI Taxonomy" id="8355"/>
    <lineage>
        <taxon>Eukaryota</taxon>
        <taxon>Metazoa</taxon>
        <taxon>Chordata</taxon>
        <taxon>Craniata</taxon>
        <taxon>Vertebrata</taxon>
        <taxon>Euteleostomi</taxon>
        <taxon>Amphibia</taxon>
        <taxon>Batrachia</taxon>
        <taxon>Anura</taxon>
        <taxon>Pipoidea</taxon>
        <taxon>Pipidae</taxon>
        <taxon>Xenopodinae</taxon>
        <taxon>Xenopus</taxon>
        <taxon>Xenopus</taxon>
    </lineage>
</organism>
<dbReference type="FunFam" id="2.60.60.20:FF:000003">
    <property type="entry name" value="Triacylglycerol lipase"/>
    <property type="match status" value="1"/>
</dbReference>
<dbReference type="PROSITE" id="PS50095">
    <property type="entry name" value="PLAT"/>
    <property type="match status" value="1"/>
</dbReference>
<evidence type="ECO:0000256" key="8">
    <source>
        <dbReference type="RuleBase" id="RU004262"/>
    </source>
</evidence>
<evidence type="ECO:0000256" key="3">
    <source>
        <dbReference type="ARBA" id="ARBA00022525"/>
    </source>
</evidence>
<feature type="disulfide bond" evidence="7">
    <location>
        <begin position="344"/>
        <end position="360"/>
    </location>
</feature>
<dbReference type="GO" id="GO:0005615">
    <property type="term" value="C:extracellular space"/>
    <property type="evidence" value="ECO:0007669"/>
    <property type="project" value="TreeGrafter"/>
</dbReference>
<evidence type="ECO:0000313" key="12">
    <source>
        <dbReference type="Proteomes" id="UP000694892"/>
    </source>
</evidence>
<keyword evidence="4" id="KW-0479">Metal-binding</keyword>
<evidence type="ECO:0000256" key="1">
    <source>
        <dbReference type="ARBA" id="ARBA00004613"/>
    </source>
</evidence>
<dbReference type="Pfam" id="PF01477">
    <property type="entry name" value="PLAT"/>
    <property type="match status" value="1"/>
</dbReference>
<gene>
    <name evidence="11" type="ORF">XELAEV_18034268mg</name>
</gene>
<dbReference type="GO" id="GO:0004465">
    <property type="term" value="F:lipoprotein lipase activity"/>
    <property type="evidence" value="ECO:0007669"/>
    <property type="project" value="TreeGrafter"/>
</dbReference>
<dbReference type="InterPro" id="IPR033906">
    <property type="entry name" value="Lipase_N"/>
</dbReference>
<comment type="catalytic activity">
    <reaction evidence="9">
        <text>a triacylglycerol + H2O = a diacylglycerol + a fatty acid + H(+)</text>
        <dbReference type="Rhea" id="RHEA:12044"/>
        <dbReference type="ChEBI" id="CHEBI:15377"/>
        <dbReference type="ChEBI" id="CHEBI:15378"/>
        <dbReference type="ChEBI" id="CHEBI:17855"/>
        <dbReference type="ChEBI" id="CHEBI:18035"/>
        <dbReference type="ChEBI" id="CHEBI:28868"/>
        <dbReference type="EC" id="3.1.1.3"/>
    </reaction>
</comment>
<dbReference type="EMBL" id="CM004478">
    <property type="protein sequence ID" value="OCT71290.1"/>
    <property type="molecule type" value="Genomic_DNA"/>
</dbReference>
<dbReference type="InterPro" id="IPR029058">
    <property type="entry name" value="AB_hydrolase_fold"/>
</dbReference>
<proteinExistence type="inferred from homology"/>
<dbReference type="InterPro" id="IPR001024">
    <property type="entry name" value="PLAT/LH2_dom"/>
</dbReference>
<dbReference type="Proteomes" id="UP000694892">
    <property type="component" value="Chromosome 7L"/>
</dbReference>
<evidence type="ECO:0000256" key="4">
    <source>
        <dbReference type="ARBA" id="ARBA00022723"/>
    </source>
</evidence>